<gene>
    <name evidence="17" type="primary">nnrD</name>
    <name evidence="18" type="synonym">nnrE</name>
    <name evidence="23" type="ORF">CDL23_00490</name>
    <name evidence="22" type="ORF">OZZ17_09585</name>
</gene>
<keyword evidence="9 18" id="KW-0630">Potassium</keyword>
<evidence type="ECO:0000259" key="21">
    <source>
        <dbReference type="PROSITE" id="PS51385"/>
    </source>
</evidence>
<comment type="function">
    <text evidence="17">Catalyzes the dehydration of the S-form of NAD(P)HX at the expense of ADP, which is converted to AMP. Together with NAD(P)HX epimerase, which catalyzes the epimerization of the S- and R-forms, the enzyme allows the repair of both epimers of NAD(P)HX, a damaged form of NAD(P)H that is a result of enzymatic or heat-dependent hydration.</text>
</comment>
<feature type="binding site" evidence="18">
    <location>
        <position position="153"/>
    </location>
    <ligand>
        <name>(6S)-NADPHX</name>
        <dbReference type="ChEBI" id="CHEBI:64076"/>
    </ligand>
</feature>
<dbReference type="Proteomes" id="UP001079535">
    <property type="component" value="Unassembled WGS sequence"/>
</dbReference>
<dbReference type="InterPro" id="IPR000631">
    <property type="entry name" value="CARKD"/>
</dbReference>
<comment type="function">
    <text evidence="14 19">Bifunctional enzyme that catalyzes the epimerization of the S- and R-forms of NAD(P)HX and the dehydration of the S-form of NAD(P)HX at the expense of ADP, which is converted to AMP. This allows the repair of both epimers of NAD(P)HX, a damaged form of NAD(P)H that is a result of enzymatic or heat-dependent hydration.</text>
</comment>
<evidence type="ECO:0000256" key="12">
    <source>
        <dbReference type="ARBA" id="ARBA00023239"/>
    </source>
</evidence>
<evidence type="ECO:0000259" key="20">
    <source>
        <dbReference type="PROSITE" id="PS51383"/>
    </source>
</evidence>
<dbReference type="SUPFAM" id="SSF53613">
    <property type="entry name" value="Ribokinase-like"/>
    <property type="match status" value="1"/>
</dbReference>
<dbReference type="Pfam" id="PF03853">
    <property type="entry name" value="YjeF_N"/>
    <property type="match status" value="1"/>
</dbReference>
<feature type="binding site" evidence="18">
    <location>
        <position position="135"/>
    </location>
    <ligand>
        <name>(6S)-NADPHX</name>
        <dbReference type="ChEBI" id="CHEBI:64076"/>
    </ligand>
</feature>
<dbReference type="InterPro" id="IPR004443">
    <property type="entry name" value="YjeF_N_dom"/>
</dbReference>
<dbReference type="Gene3D" id="3.40.1190.20">
    <property type="match status" value="1"/>
</dbReference>
<protein>
    <recommendedName>
        <fullName evidence="19">Bifunctional NAD(P)H-hydrate repair enzyme</fullName>
    </recommendedName>
    <alternativeName>
        <fullName evidence="19">Nicotinamide nucleotide repair protein</fullName>
    </alternativeName>
    <domain>
        <recommendedName>
            <fullName evidence="19">ADP-dependent (S)-NAD(P)H-hydrate dehydratase</fullName>
            <ecNumber evidence="19">4.2.1.136</ecNumber>
        </recommendedName>
        <alternativeName>
            <fullName evidence="19">ADP-dependent NAD(P)HX dehydratase</fullName>
        </alternativeName>
    </domain>
    <domain>
        <recommendedName>
            <fullName evidence="19">NAD(P)H-hydrate epimerase</fullName>
            <ecNumber evidence="19">5.1.99.6</ecNumber>
        </recommendedName>
    </domain>
</protein>
<organism evidence="23 24">
    <name type="scientific">Mediterraneibacter gnavus</name>
    <name type="common">Ruminococcus gnavus</name>
    <dbReference type="NCBI Taxonomy" id="33038"/>
    <lineage>
        <taxon>Bacteria</taxon>
        <taxon>Bacillati</taxon>
        <taxon>Bacillota</taxon>
        <taxon>Clostridia</taxon>
        <taxon>Lachnospirales</taxon>
        <taxon>Lachnospiraceae</taxon>
        <taxon>Mediterraneibacter</taxon>
    </lineage>
</organism>
<feature type="binding site" evidence="18">
    <location>
        <position position="59"/>
    </location>
    <ligand>
        <name>K(+)</name>
        <dbReference type="ChEBI" id="CHEBI:29103"/>
    </ligand>
</feature>
<feature type="domain" description="YjeF N-terminal" evidence="21">
    <location>
        <begin position="10"/>
        <end position="210"/>
    </location>
</feature>
<comment type="cofactor">
    <cofactor evidence="18 19">
        <name>K(+)</name>
        <dbReference type="ChEBI" id="CHEBI:29103"/>
    </cofactor>
    <text evidence="18 19">Binds 1 potassium ion per subunit.</text>
</comment>
<dbReference type="CDD" id="cd01171">
    <property type="entry name" value="YXKO-related"/>
    <property type="match status" value="1"/>
</dbReference>
<evidence type="ECO:0000256" key="5">
    <source>
        <dbReference type="ARBA" id="ARBA00022723"/>
    </source>
</evidence>
<name>A0A2N5PR44_MEDGN</name>
<dbReference type="GO" id="GO:0052855">
    <property type="term" value="F:ADP-dependent NAD(P)H-hydrate dehydratase activity"/>
    <property type="evidence" value="ECO:0007669"/>
    <property type="project" value="UniProtKB-UniRule"/>
</dbReference>
<evidence type="ECO:0000256" key="17">
    <source>
        <dbReference type="HAMAP-Rule" id="MF_01965"/>
    </source>
</evidence>
<dbReference type="EC" id="4.2.1.136" evidence="19"/>
<keyword evidence="7 17" id="KW-0067">ATP-binding</keyword>
<evidence type="ECO:0000313" key="23">
    <source>
        <dbReference type="EMBL" id="PLT77622.1"/>
    </source>
</evidence>
<comment type="cofactor">
    <cofactor evidence="17">
        <name>Mg(2+)</name>
        <dbReference type="ChEBI" id="CHEBI:18420"/>
    </cofactor>
</comment>
<dbReference type="NCBIfam" id="TIGR00196">
    <property type="entry name" value="yjeF_cterm"/>
    <property type="match status" value="1"/>
</dbReference>
<dbReference type="NCBIfam" id="TIGR00197">
    <property type="entry name" value="yjeF_nterm"/>
    <property type="match status" value="1"/>
</dbReference>
<dbReference type="InterPro" id="IPR029056">
    <property type="entry name" value="Ribokinase-like"/>
</dbReference>
<evidence type="ECO:0000256" key="19">
    <source>
        <dbReference type="PIRNR" id="PIRNR017184"/>
    </source>
</evidence>
<dbReference type="AlphaFoldDB" id="A0A2N5PR44"/>
<comment type="caution">
    <text evidence="23">The sequence shown here is derived from an EMBL/GenBank/DDBJ whole genome shotgun (WGS) entry which is preliminary data.</text>
</comment>
<keyword evidence="12 17" id="KW-0456">Lyase</keyword>
<comment type="catalytic activity">
    <reaction evidence="1 18 19">
        <text>(6R)-NADHX = (6S)-NADHX</text>
        <dbReference type="Rhea" id="RHEA:32215"/>
        <dbReference type="ChEBI" id="CHEBI:64074"/>
        <dbReference type="ChEBI" id="CHEBI:64075"/>
        <dbReference type="EC" id="5.1.99.6"/>
    </reaction>
</comment>
<keyword evidence="11 18" id="KW-0413">Isomerase</keyword>
<dbReference type="EMBL" id="NIHT01000001">
    <property type="protein sequence ID" value="PLT77622.1"/>
    <property type="molecule type" value="Genomic_DNA"/>
</dbReference>
<dbReference type="PROSITE" id="PS51385">
    <property type="entry name" value="YJEF_N"/>
    <property type="match status" value="1"/>
</dbReference>
<dbReference type="EC" id="5.1.99.6" evidence="19"/>
<evidence type="ECO:0000256" key="3">
    <source>
        <dbReference type="ARBA" id="ARBA00006001"/>
    </source>
</evidence>
<evidence type="ECO:0000256" key="7">
    <source>
        <dbReference type="ARBA" id="ARBA00022840"/>
    </source>
</evidence>
<reference evidence="23 24" key="1">
    <citation type="journal article" date="2017" name="Genome Med.">
        <title>A novel Ruminococcus gnavus clade enriched in inflammatory bowel disease patients.</title>
        <authorList>
            <person name="Hall A.B."/>
            <person name="Yassour M."/>
            <person name="Sauk J."/>
            <person name="Garner A."/>
            <person name="Jiang X."/>
            <person name="Arthur T."/>
            <person name="Lagoudas G.K."/>
            <person name="Vatanen T."/>
            <person name="Fornelos N."/>
            <person name="Wilson R."/>
            <person name="Bertha M."/>
            <person name="Cohen M."/>
            <person name="Garber J."/>
            <person name="Khalili H."/>
            <person name="Gevers D."/>
            <person name="Ananthakrishnan A.N."/>
            <person name="Kugathasan S."/>
            <person name="Lander E.S."/>
            <person name="Blainey P."/>
            <person name="Vlamakis H."/>
            <person name="Xavier R.J."/>
            <person name="Huttenhower C."/>
        </authorList>
    </citation>
    <scope>NUCLEOTIDE SEQUENCE [LARGE SCALE GENOMIC DNA]</scope>
    <source>
        <strain evidence="23 24">RJX1125</strain>
    </source>
</reference>
<dbReference type="HAMAP" id="MF_01965">
    <property type="entry name" value="NADHX_dehydratase"/>
    <property type="match status" value="1"/>
</dbReference>
<evidence type="ECO:0000256" key="9">
    <source>
        <dbReference type="ARBA" id="ARBA00022958"/>
    </source>
</evidence>
<feature type="binding site" evidence="17">
    <location>
        <position position="435"/>
    </location>
    <ligand>
        <name>AMP</name>
        <dbReference type="ChEBI" id="CHEBI:456215"/>
    </ligand>
</feature>
<dbReference type="GO" id="GO:0052856">
    <property type="term" value="F:NAD(P)HX epimerase activity"/>
    <property type="evidence" value="ECO:0007669"/>
    <property type="project" value="UniProtKB-UniRule"/>
</dbReference>
<evidence type="ECO:0000256" key="18">
    <source>
        <dbReference type="HAMAP-Rule" id="MF_01966"/>
    </source>
</evidence>
<dbReference type="PROSITE" id="PS01050">
    <property type="entry name" value="YJEF_C_2"/>
    <property type="match status" value="1"/>
</dbReference>
<comment type="catalytic activity">
    <reaction evidence="15 17 19">
        <text>(6S)-NADHX + ADP = AMP + phosphate + NADH + H(+)</text>
        <dbReference type="Rhea" id="RHEA:32223"/>
        <dbReference type="ChEBI" id="CHEBI:15378"/>
        <dbReference type="ChEBI" id="CHEBI:43474"/>
        <dbReference type="ChEBI" id="CHEBI:57945"/>
        <dbReference type="ChEBI" id="CHEBI:64074"/>
        <dbReference type="ChEBI" id="CHEBI:456215"/>
        <dbReference type="ChEBI" id="CHEBI:456216"/>
        <dbReference type="EC" id="4.2.1.136"/>
    </reaction>
</comment>
<dbReference type="GO" id="GO:0110051">
    <property type="term" value="P:metabolite repair"/>
    <property type="evidence" value="ECO:0007669"/>
    <property type="project" value="TreeGrafter"/>
</dbReference>
<keyword evidence="13" id="KW-0511">Multifunctional enzyme</keyword>
<feature type="binding site" evidence="18">
    <location>
        <position position="156"/>
    </location>
    <ligand>
        <name>K(+)</name>
        <dbReference type="ChEBI" id="CHEBI:29103"/>
    </ligand>
</feature>
<evidence type="ECO:0000313" key="22">
    <source>
        <dbReference type="EMBL" id="MCZ0667798.1"/>
    </source>
</evidence>
<feature type="binding site" evidence="18">
    <location>
        <begin position="124"/>
        <end position="130"/>
    </location>
    <ligand>
        <name>(6S)-NADPHX</name>
        <dbReference type="ChEBI" id="CHEBI:64076"/>
    </ligand>
</feature>
<dbReference type="RefSeq" id="WP_101874496.1">
    <property type="nucleotide sequence ID" value="NZ_BAABXV010000001.1"/>
</dbReference>
<comment type="similarity">
    <text evidence="4 19">In the C-terminal section; belongs to the NnrD/CARKD family.</text>
</comment>
<dbReference type="PANTHER" id="PTHR12592">
    <property type="entry name" value="ATP-DEPENDENT (S)-NAD(P)H-HYDRATE DEHYDRATASE FAMILY MEMBER"/>
    <property type="match status" value="1"/>
</dbReference>
<reference evidence="22" key="2">
    <citation type="submission" date="2022-11" db="EMBL/GenBank/DDBJ databases">
        <title>Temperate bacteriophages infecting mucin-degrading bacterium Ruminococcus gnavus from the human gut.</title>
        <authorList>
            <person name="Buttimer C."/>
        </authorList>
    </citation>
    <scope>NUCLEOTIDE SEQUENCE</scope>
    <source>
        <strain evidence="22">CCUG 49994</strain>
    </source>
</reference>
<dbReference type="PROSITE" id="PS51383">
    <property type="entry name" value="YJEF_C_3"/>
    <property type="match status" value="1"/>
</dbReference>
<feature type="binding site" evidence="17">
    <location>
        <position position="436"/>
    </location>
    <ligand>
        <name>(6S)-NADPHX</name>
        <dbReference type="ChEBI" id="CHEBI:64076"/>
    </ligand>
</feature>
<dbReference type="Proteomes" id="UP000235093">
    <property type="component" value="Unassembled WGS sequence"/>
</dbReference>
<feature type="binding site" evidence="18">
    <location>
        <position position="120"/>
    </location>
    <ligand>
        <name>K(+)</name>
        <dbReference type="ChEBI" id="CHEBI:29103"/>
    </ligand>
</feature>
<evidence type="ECO:0000256" key="1">
    <source>
        <dbReference type="ARBA" id="ARBA00000013"/>
    </source>
</evidence>
<evidence type="ECO:0000256" key="2">
    <source>
        <dbReference type="ARBA" id="ARBA00000909"/>
    </source>
</evidence>
<sequence length="500" mass="54172">MRYLPNGTWMQKADEDTIQRIGIPSLVLMERAALKTVEVMKERQIALEQCLVVCGSGNNGGDGFAVARLLHMEGKRVCAVFVGSEASMSEECRMQREIAGNLGVQIVTDIPREEYTVVIDAVFGVGLSRPVTGRYAEVIKAMNQKKGQKVAVDVPSGISSFDGSVLGVAFRADLTVSFACEKLGSVLFPGYEYSGEVVPAEIGIATDIFRKQTDICYTLDREDLFEMLPKRKKNSHKGSYGKILMITGSKGMSGAAYLSAKSAYISGCGLVQIYTEETNRVILQQLLPEAIVSTYTVYEEEALAALLKWADVVCIGCGLGKSKVSEQILEYVLRHLEIPCVIDADGLNLLARKKELLLQEAKEIILTPHMKEMAGMIGCTVSELAERRFEKLQKFVGDYGVVCALKDARTLVAAQGRQMFLNTAGNSAMAKAGSGDVLAGVIAGLLAQHMSAYDAAVLGVYLHACGGDEARKRCGAYSVLAQDLTEGIKICIKETKRGEN</sequence>
<feature type="binding site" evidence="17">
    <location>
        <position position="318"/>
    </location>
    <ligand>
        <name>(6S)-NADPHX</name>
        <dbReference type="ChEBI" id="CHEBI:64076"/>
    </ligand>
</feature>
<evidence type="ECO:0000256" key="4">
    <source>
        <dbReference type="ARBA" id="ARBA00009524"/>
    </source>
</evidence>
<feature type="domain" description="YjeF C-terminal" evidence="20">
    <location>
        <begin position="220"/>
        <end position="495"/>
    </location>
</feature>
<feature type="binding site" evidence="18">
    <location>
        <begin position="58"/>
        <end position="62"/>
    </location>
    <ligand>
        <name>(6S)-NADPHX</name>
        <dbReference type="ChEBI" id="CHEBI:64076"/>
    </ligand>
</feature>
<keyword evidence="8 17" id="KW-0521">NADP</keyword>
<dbReference type="SUPFAM" id="SSF64153">
    <property type="entry name" value="YjeF N-terminal domain-like"/>
    <property type="match status" value="1"/>
</dbReference>
<dbReference type="PIRSF" id="PIRSF017184">
    <property type="entry name" value="Nnr"/>
    <property type="match status" value="1"/>
</dbReference>
<comment type="subunit">
    <text evidence="17">Homotetramer.</text>
</comment>
<evidence type="ECO:0000313" key="24">
    <source>
        <dbReference type="Proteomes" id="UP000235093"/>
    </source>
</evidence>
<dbReference type="GO" id="GO:0005524">
    <property type="term" value="F:ATP binding"/>
    <property type="evidence" value="ECO:0007669"/>
    <property type="project" value="UniProtKB-UniRule"/>
</dbReference>
<feature type="binding site" evidence="17">
    <location>
        <position position="369"/>
    </location>
    <ligand>
        <name>(6S)-NADPHX</name>
        <dbReference type="ChEBI" id="CHEBI:64076"/>
    </ligand>
</feature>
<dbReference type="HAMAP" id="MF_01966">
    <property type="entry name" value="NADHX_epimerase"/>
    <property type="match status" value="1"/>
</dbReference>
<evidence type="ECO:0000256" key="14">
    <source>
        <dbReference type="ARBA" id="ARBA00025153"/>
    </source>
</evidence>
<evidence type="ECO:0000256" key="16">
    <source>
        <dbReference type="ARBA" id="ARBA00049209"/>
    </source>
</evidence>
<dbReference type="EMBL" id="JAPRAY010000012">
    <property type="protein sequence ID" value="MCZ0667798.1"/>
    <property type="molecule type" value="Genomic_DNA"/>
</dbReference>
<comment type="similarity">
    <text evidence="18">Belongs to the NnrE/AIBP family.</text>
</comment>
<comment type="similarity">
    <text evidence="3 19">In the N-terminal section; belongs to the NnrE/AIBP family.</text>
</comment>
<evidence type="ECO:0000256" key="15">
    <source>
        <dbReference type="ARBA" id="ARBA00048238"/>
    </source>
</evidence>
<evidence type="ECO:0000256" key="10">
    <source>
        <dbReference type="ARBA" id="ARBA00023027"/>
    </source>
</evidence>
<dbReference type="Pfam" id="PF01256">
    <property type="entry name" value="Carb_kinase"/>
    <property type="match status" value="1"/>
</dbReference>
<comment type="catalytic activity">
    <reaction evidence="16 17 19">
        <text>(6S)-NADPHX + ADP = AMP + phosphate + NADPH + H(+)</text>
        <dbReference type="Rhea" id="RHEA:32235"/>
        <dbReference type="ChEBI" id="CHEBI:15378"/>
        <dbReference type="ChEBI" id="CHEBI:43474"/>
        <dbReference type="ChEBI" id="CHEBI:57783"/>
        <dbReference type="ChEBI" id="CHEBI:64076"/>
        <dbReference type="ChEBI" id="CHEBI:456215"/>
        <dbReference type="ChEBI" id="CHEBI:456216"/>
        <dbReference type="EC" id="4.2.1.136"/>
    </reaction>
</comment>
<dbReference type="GO" id="GO:0046872">
    <property type="term" value="F:metal ion binding"/>
    <property type="evidence" value="ECO:0007669"/>
    <property type="project" value="UniProtKB-UniRule"/>
</dbReference>
<feature type="binding site" evidence="17">
    <location>
        <begin position="406"/>
        <end position="410"/>
    </location>
    <ligand>
        <name>AMP</name>
        <dbReference type="ChEBI" id="CHEBI:456215"/>
    </ligand>
</feature>
<comment type="similarity">
    <text evidence="17">Belongs to the NnrD/CARKD family.</text>
</comment>
<evidence type="ECO:0000256" key="11">
    <source>
        <dbReference type="ARBA" id="ARBA00023235"/>
    </source>
</evidence>
<dbReference type="PANTHER" id="PTHR12592:SF0">
    <property type="entry name" value="ATP-DEPENDENT (S)-NAD(P)H-HYDRATE DEHYDRATASE"/>
    <property type="match status" value="1"/>
</dbReference>
<comment type="catalytic activity">
    <reaction evidence="2 18 19">
        <text>(6R)-NADPHX = (6S)-NADPHX</text>
        <dbReference type="Rhea" id="RHEA:32227"/>
        <dbReference type="ChEBI" id="CHEBI:64076"/>
        <dbReference type="ChEBI" id="CHEBI:64077"/>
        <dbReference type="EC" id="5.1.99.6"/>
    </reaction>
</comment>
<dbReference type="GO" id="GO:0046496">
    <property type="term" value="P:nicotinamide nucleotide metabolic process"/>
    <property type="evidence" value="ECO:0007669"/>
    <property type="project" value="UniProtKB-UniRule"/>
</dbReference>
<evidence type="ECO:0000256" key="13">
    <source>
        <dbReference type="ARBA" id="ARBA00023268"/>
    </source>
</evidence>
<evidence type="ECO:0000256" key="8">
    <source>
        <dbReference type="ARBA" id="ARBA00022857"/>
    </source>
</evidence>
<dbReference type="InterPro" id="IPR017953">
    <property type="entry name" value="Carbohydrate_kinase_pred_CS"/>
</dbReference>
<evidence type="ECO:0000256" key="6">
    <source>
        <dbReference type="ARBA" id="ARBA00022741"/>
    </source>
</evidence>
<proteinExistence type="inferred from homology"/>
<keyword evidence="6 17" id="KW-0547">Nucleotide-binding</keyword>
<feature type="binding site" evidence="17">
    <location>
        <position position="255"/>
    </location>
    <ligand>
        <name>(6S)-NADPHX</name>
        <dbReference type="ChEBI" id="CHEBI:64076"/>
    </ligand>
</feature>
<dbReference type="Gene3D" id="3.40.50.10260">
    <property type="entry name" value="YjeF N-terminal domain"/>
    <property type="match status" value="1"/>
</dbReference>
<comment type="function">
    <text evidence="18">Catalyzes the epimerization of the S- and R-forms of NAD(P)HX, a damaged form of NAD(P)H that is a result of enzymatic or heat-dependent hydration. This is a prerequisite for the S-specific NAD(P)H-hydrate dehydratase to allow the repair of both epimers of NAD(P)HX.</text>
</comment>
<keyword evidence="5 18" id="KW-0479">Metal-binding</keyword>
<keyword evidence="10 17" id="KW-0520">NAD</keyword>
<dbReference type="InterPro" id="IPR030677">
    <property type="entry name" value="Nnr"/>
</dbReference>
<accession>A0A2N5PR44</accession>
<dbReference type="InterPro" id="IPR036652">
    <property type="entry name" value="YjeF_N_dom_sf"/>
</dbReference>